<dbReference type="SUPFAM" id="SSF56672">
    <property type="entry name" value="DNA/RNA polymerases"/>
    <property type="match status" value="1"/>
</dbReference>
<keyword evidence="5" id="KW-0863">Zinc-finger</keyword>
<evidence type="ECO:0000256" key="2">
    <source>
        <dbReference type="ARBA" id="ARBA00016178"/>
    </source>
</evidence>
<dbReference type="InterPro" id="IPR001126">
    <property type="entry name" value="UmuC"/>
</dbReference>
<keyword evidence="11" id="KW-1185">Reference proteome</keyword>
<dbReference type="PANTHER" id="PTHR11076:SF33">
    <property type="entry name" value="DNA POLYMERASE KAPPA"/>
    <property type="match status" value="1"/>
</dbReference>
<dbReference type="Pfam" id="PF00817">
    <property type="entry name" value="IMS"/>
    <property type="match status" value="1"/>
</dbReference>
<dbReference type="PROSITE" id="PS00202">
    <property type="entry name" value="RUBREDOXIN"/>
    <property type="match status" value="1"/>
</dbReference>
<feature type="compositionally biased region" description="Basic and acidic residues" evidence="8">
    <location>
        <begin position="57"/>
        <end position="66"/>
    </location>
</feature>
<dbReference type="InterPro" id="IPR024728">
    <property type="entry name" value="PolY_HhH_motif"/>
</dbReference>
<comment type="caution">
    <text evidence="10">The sequence shown here is derived from an EMBL/GenBank/DDBJ whole genome shotgun (WGS) entry which is preliminary data.</text>
</comment>
<evidence type="ECO:0000259" key="9">
    <source>
        <dbReference type="PROSITE" id="PS50173"/>
    </source>
</evidence>
<proteinExistence type="inferred from homology"/>
<dbReference type="PANTHER" id="PTHR11076">
    <property type="entry name" value="DNA REPAIR POLYMERASE UMUC / TRANSFERASE FAMILY MEMBER"/>
    <property type="match status" value="1"/>
</dbReference>
<keyword evidence="6" id="KW-0862">Zinc</keyword>
<organism evidence="10 11">
    <name type="scientific">Gigaspora margarita</name>
    <dbReference type="NCBI Taxonomy" id="4874"/>
    <lineage>
        <taxon>Eukaryota</taxon>
        <taxon>Fungi</taxon>
        <taxon>Fungi incertae sedis</taxon>
        <taxon>Mucoromycota</taxon>
        <taxon>Glomeromycotina</taxon>
        <taxon>Glomeromycetes</taxon>
        <taxon>Diversisporales</taxon>
        <taxon>Gigasporaceae</taxon>
        <taxon>Gigaspora</taxon>
    </lineage>
</organism>
<dbReference type="Gene3D" id="3.30.160.60">
    <property type="entry name" value="Classic Zinc Finger"/>
    <property type="match status" value="1"/>
</dbReference>
<accession>A0ABN7URN7</accession>
<dbReference type="InterPro" id="IPR036775">
    <property type="entry name" value="DNA_pol_Y-fam_lit_finger_sf"/>
</dbReference>
<dbReference type="Pfam" id="PF11799">
    <property type="entry name" value="IMS_C"/>
    <property type="match status" value="1"/>
</dbReference>
<evidence type="ECO:0000313" key="11">
    <source>
        <dbReference type="Proteomes" id="UP000789901"/>
    </source>
</evidence>
<dbReference type="InterPro" id="IPR050116">
    <property type="entry name" value="DNA_polymerase-Y"/>
</dbReference>
<dbReference type="SMART" id="SM00734">
    <property type="entry name" value="ZnF_Rad18"/>
    <property type="match status" value="2"/>
</dbReference>
<dbReference type="HAMAP" id="MF_01113">
    <property type="entry name" value="DNApol_IV"/>
    <property type="match status" value="1"/>
</dbReference>
<evidence type="ECO:0000313" key="10">
    <source>
        <dbReference type="EMBL" id="CAG8644957.1"/>
    </source>
</evidence>
<evidence type="ECO:0000256" key="5">
    <source>
        <dbReference type="ARBA" id="ARBA00022771"/>
    </source>
</evidence>
<dbReference type="InterPro" id="IPR018527">
    <property type="entry name" value="Rubredoxin_Fe_BS"/>
</dbReference>
<dbReference type="CDD" id="cd03586">
    <property type="entry name" value="PolY_Pol_IV_kappa"/>
    <property type="match status" value="1"/>
</dbReference>
<name>A0ABN7URN7_GIGMA</name>
<dbReference type="EMBL" id="CAJVQB010004766">
    <property type="protein sequence ID" value="CAG8644957.1"/>
    <property type="molecule type" value="Genomic_DNA"/>
</dbReference>
<keyword evidence="7" id="KW-0234">DNA repair</keyword>
<dbReference type="Gene3D" id="3.40.1170.60">
    <property type="match status" value="1"/>
</dbReference>
<dbReference type="InterPro" id="IPR022880">
    <property type="entry name" value="DNApol_IV"/>
</dbReference>
<dbReference type="Gene3D" id="3.30.1490.100">
    <property type="entry name" value="DNA polymerase, Y-family, little finger domain"/>
    <property type="match status" value="1"/>
</dbReference>
<evidence type="ECO:0000256" key="6">
    <source>
        <dbReference type="ARBA" id="ARBA00022833"/>
    </source>
</evidence>
<dbReference type="Gene3D" id="1.10.150.20">
    <property type="entry name" value="5' to 3' exonuclease, C-terminal subdomain"/>
    <property type="match status" value="1"/>
</dbReference>
<dbReference type="Pfam" id="PF11798">
    <property type="entry name" value="IMS_HHH"/>
    <property type="match status" value="1"/>
</dbReference>
<dbReference type="SUPFAM" id="SSF100879">
    <property type="entry name" value="Lesion bypass DNA polymerase (Y-family), little finger domain"/>
    <property type="match status" value="1"/>
</dbReference>
<protein>
    <recommendedName>
        <fullName evidence="2">DNA polymerase kappa</fullName>
    </recommendedName>
</protein>
<dbReference type="Proteomes" id="UP000789901">
    <property type="component" value="Unassembled WGS sequence"/>
</dbReference>
<dbReference type="InterPro" id="IPR017961">
    <property type="entry name" value="DNA_pol_Y-fam_little_finger"/>
</dbReference>
<feature type="region of interest" description="Disordered" evidence="8">
    <location>
        <begin position="27"/>
        <end position="66"/>
    </location>
</feature>
<dbReference type="NCBIfam" id="NF002677">
    <property type="entry name" value="PRK02406.1"/>
    <property type="match status" value="1"/>
</dbReference>
<evidence type="ECO:0000256" key="7">
    <source>
        <dbReference type="ARBA" id="ARBA00023204"/>
    </source>
</evidence>
<keyword evidence="4" id="KW-0227">DNA damage</keyword>
<gene>
    <name evidence="10" type="ORF">GMARGA_LOCUS9047</name>
</gene>
<dbReference type="InterPro" id="IPR006642">
    <property type="entry name" value="Rad18_UBZ4"/>
</dbReference>
<sequence length="759" mass="87290">MEFDESDIFDSQDFLIGEELDTEFQFVEENDFRPLTNQEDKNSDSSSASSSNAEQSTADKSDDESLRCRMSDLASHKAGLQGIDKEKVNQVIYEASKNSAFYLNEARKDEALKHKTEQLLKKYEALRRQDLSTFNNKVDNLVQAIERKRDLSRTIVHIDMDAYYASVEERDNPSLRGKPMAVGSNSMLSTSNYEARRYGVRSAMPGFIAKKLCPELIIVPCNFDKYHAVAKQIREVFARYDPNYTPMSLDEAYLDITEYLETTDKTPDEIVEQIRKEIHEETKLTASAGIAANMLLSKICSDFNKPNGQYRLPNNINDIMRFIRPLPVRKIPGIGRVTERILKEIDISTCGAILDNSVYIYRMFSSISFNFFIRAALGIGSTTVKSEYKRKSMSISRTFCNLSQPNELFAKLRELVDYLAADLAKEYLHGKTIALTFKSVSFKVTTRERSLKRYIYTADDLYHFGKQILVDELPLNIRLMGVRLSNLRSRNDECGLKKWFFNQPNSSQQSTTPKESEPELPKPSNAENSCLKRWFSTQEDTTEQEKQDKQVKRQRLNIEPFGASNSMNHDSTRKNVVDLLIERDSVTTSCNSTQETNETHKWHPVPTILKKYICPGCNKQFPNIKVSQINAHLDTCLNAEDITESDYEQDIIYSNFLVQDEQNNLDETEDANSEEVYVSDIPENSENDPEMSTDWKCPKCDKIFKKPTNMRINSHLDNCLKTKKGEETQKNVAKNIKIPMYLFDDFLSFCQIKTGYKLW</sequence>
<evidence type="ECO:0000256" key="1">
    <source>
        <dbReference type="ARBA" id="ARBA00010945"/>
    </source>
</evidence>
<evidence type="ECO:0000256" key="8">
    <source>
        <dbReference type="SAM" id="MobiDB-lite"/>
    </source>
</evidence>
<dbReference type="Gene3D" id="3.30.70.270">
    <property type="match status" value="1"/>
</dbReference>
<evidence type="ECO:0000256" key="4">
    <source>
        <dbReference type="ARBA" id="ARBA00022763"/>
    </source>
</evidence>
<dbReference type="InterPro" id="IPR043502">
    <property type="entry name" value="DNA/RNA_pol_sf"/>
</dbReference>
<reference evidence="10 11" key="1">
    <citation type="submission" date="2021-06" db="EMBL/GenBank/DDBJ databases">
        <authorList>
            <person name="Kallberg Y."/>
            <person name="Tangrot J."/>
            <person name="Rosling A."/>
        </authorList>
    </citation>
    <scope>NUCLEOTIDE SEQUENCE [LARGE SCALE GENOMIC DNA]</scope>
    <source>
        <strain evidence="10 11">120-4 pot B 10/14</strain>
    </source>
</reference>
<feature type="domain" description="UmuC" evidence="9">
    <location>
        <begin position="155"/>
        <end position="335"/>
    </location>
</feature>
<keyword evidence="3" id="KW-0479">Metal-binding</keyword>
<dbReference type="Gene3D" id="1.10.150.810">
    <property type="match status" value="1"/>
</dbReference>
<dbReference type="InterPro" id="IPR043128">
    <property type="entry name" value="Rev_trsase/Diguanyl_cyclase"/>
</dbReference>
<comment type="similarity">
    <text evidence="1">Belongs to the DNA polymerase type-Y family.</text>
</comment>
<feature type="region of interest" description="Disordered" evidence="8">
    <location>
        <begin position="502"/>
        <end position="527"/>
    </location>
</feature>
<evidence type="ECO:0000256" key="3">
    <source>
        <dbReference type="ARBA" id="ARBA00022723"/>
    </source>
</evidence>
<dbReference type="PROSITE" id="PS50173">
    <property type="entry name" value="UMUC"/>
    <property type="match status" value="1"/>
</dbReference>
<feature type="compositionally biased region" description="Low complexity" evidence="8">
    <location>
        <begin position="44"/>
        <end position="56"/>
    </location>
</feature>